<accession>A0A3S1CIP5</accession>
<sequence length="80" mass="9119">MSSDLVEIQETIDAWFIANKQQALDNLLIAVWNQIESNDYTIAEILRSLVKYVNHQGLSQVASSLEEIAIRLEELNDTDQ</sequence>
<name>A0A3S1CIP5_9CYAN</name>
<proteinExistence type="predicted"/>
<protein>
    <submittedName>
        <fullName evidence="1">Uncharacterized protein</fullName>
    </submittedName>
</protein>
<reference evidence="1" key="2">
    <citation type="journal article" date="2019" name="Genome Biol. Evol.">
        <title>Day and night: Metabolic profiles and evolutionary relationships of six axenic non-marine cyanobacteria.</title>
        <authorList>
            <person name="Will S.E."/>
            <person name="Henke P."/>
            <person name="Boedeker C."/>
            <person name="Huang S."/>
            <person name="Brinkmann H."/>
            <person name="Rohde M."/>
            <person name="Jarek M."/>
            <person name="Friedl T."/>
            <person name="Seufert S."/>
            <person name="Schumacher M."/>
            <person name="Overmann J."/>
            <person name="Neumann-Schaal M."/>
            <person name="Petersen J."/>
        </authorList>
    </citation>
    <scope>NUCLEOTIDE SEQUENCE [LARGE SCALE GENOMIC DNA]</scope>
    <source>
        <strain evidence="1">PCC 7102</strain>
    </source>
</reference>
<evidence type="ECO:0000313" key="2">
    <source>
        <dbReference type="Proteomes" id="UP000271624"/>
    </source>
</evidence>
<reference evidence="1" key="1">
    <citation type="submission" date="2018-12" db="EMBL/GenBank/DDBJ databases">
        <authorList>
            <person name="Will S."/>
            <person name="Neumann-Schaal M."/>
            <person name="Henke P."/>
        </authorList>
    </citation>
    <scope>NUCLEOTIDE SEQUENCE</scope>
    <source>
        <strain evidence="1">PCC 7102</strain>
    </source>
</reference>
<dbReference type="EMBL" id="RSCL01000064">
    <property type="protein sequence ID" value="RUS93119.1"/>
    <property type="molecule type" value="Genomic_DNA"/>
</dbReference>
<dbReference type="Proteomes" id="UP000271624">
    <property type="component" value="Unassembled WGS sequence"/>
</dbReference>
<keyword evidence="2" id="KW-1185">Reference proteome</keyword>
<comment type="caution">
    <text evidence="1">The sequence shown here is derived from an EMBL/GenBank/DDBJ whole genome shotgun (WGS) entry which is preliminary data.</text>
</comment>
<dbReference type="RefSeq" id="WP_127087647.1">
    <property type="nucleotide sequence ID" value="NZ_RSCL01000064.1"/>
</dbReference>
<evidence type="ECO:0000313" key="1">
    <source>
        <dbReference type="EMBL" id="RUS93119.1"/>
    </source>
</evidence>
<dbReference type="AlphaFoldDB" id="A0A3S1CIP5"/>
<gene>
    <name evidence="1" type="ORF">DSM106972_097510</name>
</gene>
<dbReference type="OrthoDB" id="9987642at2"/>
<organism evidence="1 2">
    <name type="scientific">Dulcicalothrix desertica PCC 7102</name>
    <dbReference type="NCBI Taxonomy" id="232991"/>
    <lineage>
        <taxon>Bacteria</taxon>
        <taxon>Bacillati</taxon>
        <taxon>Cyanobacteriota</taxon>
        <taxon>Cyanophyceae</taxon>
        <taxon>Nostocales</taxon>
        <taxon>Calotrichaceae</taxon>
        <taxon>Dulcicalothrix</taxon>
    </lineage>
</organism>